<dbReference type="OrthoDB" id="8480631at2"/>
<name>A0A5C6US87_9SPHN</name>
<comment type="caution">
    <text evidence="1">The sequence shown here is derived from an EMBL/GenBank/DDBJ whole genome shotgun (WGS) entry which is preliminary data.</text>
</comment>
<organism evidence="1 2">
    <name type="scientific">Flavisphingopyxis soli</name>
    <dbReference type="NCBI Taxonomy" id="2601267"/>
    <lineage>
        <taxon>Bacteria</taxon>
        <taxon>Pseudomonadati</taxon>
        <taxon>Pseudomonadota</taxon>
        <taxon>Alphaproteobacteria</taxon>
        <taxon>Sphingomonadales</taxon>
        <taxon>Sphingopyxidaceae</taxon>
        <taxon>Flavisphingopyxis</taxon>
    </lineage>
</organism>
<accession>A0A5C6US87</accession>
<evidence type="ECO:0000313" key="2">
    <source>
        <dbReference type="Proteomes" id="UP000321129"/>
    </source>
</evidence>
<reference evidence="1 2" key="1">
    <citation type="submission" date="2019-08" db="EMBL/GenBank/DDBJ databases">
        <title>Sphingorhabdus soil sp. nov., isolated from arctic soil.</title>
        <authorList>
            <person name="Liu Y."/>
        </authorList>
    </citation>
    <scope>NUCLEOTIDE SEQUENCE [LARGE SCALE GENOMIC DNA]</scope>
    <source>
        <strain evidence="1 2">D-2Q-5-6</strain>
    </source>
</reference>
<protein>
    <submittedName>
        <fullName evidence="1">Uncharacterized protein</fullName>
    </submittedName>
</protein>
<proteinExistence type="predicted"/>
<keyword evidence="2" id="KW-1185">Reference proteome</keyword>
<evidence type="ECO:0000313" key="1">
    <source>
        <dbReference type="EMBL" id="TXC73728.1"/>
    </source>
</evidence>
<sequence>MTQPTPDSRRRRPRRNGWTNERRKVFLNVLRAWGNVAHAAHVAGMSREGAYRLRRRCPQFARAWDAAMAHDAPPLPVTRRPVTTIEKALVGDPEEVRYHGKRVGYRYRPDGMVGLALLRRLDRLLD</sequence>
<dbReference type="EMBL" id="VOPY01000001">
    <property type="protein sequence ID" value="TXC73728.1"/>
    <property type="molecule type" value="Genomic_DNA"/>
</dbReference>
<dbReference type="Proteomes" id="UP000321129">
    <property type="component" value="Unassembled WGS sequence"/>
</dbReference>
<dbReference type="RefSeq" id="WP_147121565.1">
    <property type="nucleotide sequence ID" value="NZ_VOPY01000001.1"/>
</dbReference>
<gene>
    <name evidence="1" type="ORF">FSZ31_03065</name>
</gene>
<dbReference type="AlphaFoldDB" id="A0A5C6US87"/>